<evidence type="ECO:0000256" key="11">
    <source>
        <dbReference type="SAM" id="SignalP"/>
    </source>
</evidence>
<dbReference type="InterPro" id="IPR023614">
    <property type="entry name" value="Porin_dom_sf"/>
</dbReference>
<keyword evidence="8" id="KW-0626">Porin</keyword>
<dbReference type="Proteomes" id="UP000292120">
    <property type="component" value="Unassembled WGS sequence"/>
</dbReference>
<keyword evidence="9" id="KW-0472">Membrane</keyword>
<feature type="chain" id="PRO_5020346825" evidence="11">
    <location>
        <begin position="30"/>
        <end position="342"/>
    </location>
</feature>
<dbReference type="GO" id="GO:0046930">
    <property type="term" value="C:pore complex"/>
    <property type="evidence" value="ECO:0007669"/>
    <property type="project" value="UniProtKB-KW"/>
</dbReference>
<dbReference type="PANTHER" id="PTHR34501:SF9">
    <property type="entry name" value="MAJOR OUTER MEMBRANE PROTEIN P.IA"/>
    <property type="match status" value="1"/>
</dbReference>
<accession>A0A4Q9GW16</accession>
<evidence type="ECO:0000256" key="6">
    <source>
        <dbReference type="ARBA" id="ARBA00022729"/>
    </source>
</evidence>
<keyword evidence="3" id="KW-0813">Transport</keyword>
<keyword evidence="7" id="KW-0406">Ion transport</keyword>
<dbReference type="InterPro" id="IPR050298">
    <property type="entry name" value="Gram-neg_bact_OMP"/>
</dbReference>
<evidence type="ECO:0000256" key="4">
    <source>
        <dbReference type="ARBA" id="ARBA00022452"/>
    </source>
</evidence>
<feature type="signal peptide" evidence="11">
    <location>
        <begin position="1"/>
        <end position="29"/>
    </location>
</feature>
<dbReference type="GO" id="GO:0015288">
    <property type="term" value="F:porin activity"/>
    <property type="evidence" value="ECO:0007669"/>
    <property type="project" value="UniProtKB-KW"/>
</dbReference>
<keyword evidence="4" id="KW-1134">Transmembrane beta strand</keyword>
<comment type="caution">
    <text evidence="13">The sequence shown here is derived from an EMBL/GenBank/DDBJ whole genome shotgun (WGS) entry which is preliminary data.</text>
</comment>
<reference evidence="13 14" key="1">
    <citation type="submission" date="2019-02" db="EMBL/GenBank/DDBJ databases">
        <title>Aquabacterium sp. strain KMB7.</title>
        <authorList>
            <person name="Chen W.-M."/>
        </authorList>
    </citation>
    <scope>NUCLEOTIDE SEQUENCE [LARGE SCALE GENOMIC DNA]</scope>
    <source>
        <strain evidence="13 14">KMB7</strain>
    </source>
</reference>
<evidence type="ECO:0000313" key="14">
    <source>
        <dbReference type="Proteomes" id="UP000292120"/>
    </source>
</evidence>
<gene>
    <name evidence="13" type="ORF">EYS42_12420</name>
</gene>
<dbReference type="InterPro" id="IPR002299">
    <property type="entry name" value="Porin_Neis"/>
</dbReference>
<dbReference type="GO" id="GO:0009279">
    <property type="term" value="C:cell outer membrane"/>
    <property type="evidence" value="ECO:0007669"/>
    <property type="project" value="UniProtKB-SubCell"/>
</dbReference>
<feature type="domain" description="Porin" evidence="12">
    <location>
        <begin position="16"/>
        <end position="317"/>
    </location>
</feature>
<dbReference type="InterPro" id="IPR033900">
    <property type="entry name" value="Gram_neg_porin_domain"/>
</dbReference>
<keyword evidence="14" id="KW-1185">Reference proteome</keyword>
<name>A0A4Q9GW16_9BURK</name>
<proteinExistence type="predicted"/>
<evidence type="ECO:0000256" key="3">
    <source>
        <dbReference type="ARBA" id="ARBA00022448"/>
    </source>
</evidence>
<evidence type="ECO:0000256" key="5">
    <source>
        <dbReference type="ARBA" id="ARBA00022692"/>
    </source>
</evidence>
<comment type="subunit">
    <text evidence="2">Homotrimer.</text>
</comment>
<dbReference type="RefSeq" id="WP_130968507.1">
    <property type="nucleotide sequence ID" value="NZ_SIXI01000005.1"/>
</dbReference>
<organism evidence="13 14">
    <name type="scientific">Aquabacterium lacunae</name>
    <dbReference type="NCBI Taxonomy" id="2528630"/>
    <lineage>
        <taxon>Bacteria</taxon>
        <taxon>Pseudomonadati</taxon>
        <taxon>Pseudomonadota</taxon>
        <taxon>Betaproteobacteria</taxon>
        <taxon>Burkholderiales</taxon>
        <taxon>Aquabacterium</taxon>
    </lineage>
</organism>
<dbReference type="CDD" id="cd00342">
    <property type="entry name" value="gram_neg_porins"/>
    <property type="match status" value="1"/>
</dbReference>
<keyword evidence="10" id="KW-0998">Cell outer membrane</keyword>
<comment type="subcellular location">
    <subcellularLocation>
        <location evidence="1">Cell outer membrane</location>
        <topology evidence="1">Multi-pass membrane protein</topology>
    </subcellularLocation>
</comment>
<dbReference type="Pfam" id="PF13609">
    <property type="entry name" value="Porin_4"/>
    <property type="match status" value="1"/>
</dbReference>
<dbReference type="PANTHER" id="PTHR34501">
    <property type="entry name" value="PROTEIN YDDL-RELATED"/>
    <property type="match status" value="1"/>
</dbReference>
<dbReference type="PRINTS" id="PR00184">
    <property type="entry name" value="NEISSPPORIN"/>
</dbReference>
<keyword evidence="6 11" id="KW-0732">Signal</keyword>
<evidence type="ECO:0000256" key="8">
    <source>
        <dbReference type="ARBA" id="ARBA00023114"/>
    </source>
</evidence>
<dbReference type="AlphaFoldDB" id="A0A4Q9GW16"/>
<evidence type="ECO:0000256" key="9">
    <source>
        <dbReference type="ARBA" id="ARBA00023136"/>
    </source>
</evidence>
<sequence length="342" mass="36511">MKTTRLNRVLARGLGATLALMAAVPAAQASDVKIYGILDVGLRHAPNLSVSEDAITKVDDGMRSRIGFRGTEDLAPGLKAFFRLEHSLRMDTGAQRDSVFWDDKAWVGLDSQQFGQVMLGRLRSPTDEYTNGTRFEAFMGHTLGASGGRAASSTDAWNNGVYYISPAWNGLMVGAGFSAGEGTVKSSSGAHVEYTNGPLDVALAWQRDGESLSNQKSTVTLAGTYKLPVALLLATYARSTDVGTADSGERSTYTVGARVPTGSGEVRVSYRLTEDDQIKAVADRSSDVDVRHLGVGYHHPLSKRTSINATVSYDNRKTYTAAGATATDRSGPGFEVGLRVAF</sequence>
<evidence type="ECO:0000313" key="13">
    <source>
        <dbReference type="EMBL" id="TBO29211.1"/>
    </source>
</evidence>
<evidence type="ECO:0000259" key="12">
    <source>
        <dbReference type="Pfam" id="PF13609"/>
    </source>
</evidence>
<protein>
    <submittedName>
        <fullName evidence="13">Porin</fullName>
    </submittedName>
</protein>
<dbReference type="SUPFAM" id="SSF56935">
    <property type="entry name" value="Porins"/>
    <property type="match status" value="1"/>
</dbReference>
<dbReference type="GO" id="GO:0006811">
    <property type="term" value="P:monoatomic ion transport"/>
    <property type="evidence" value="ECO:0007669"/>
    <property type="project" value="UniProtKB-KW"/>
</dbReference>
<evidence type="ECO:0000256" key="1">
    <source>
        <dbReference type="ARBA" id="ARBA00004571"/>
    </source>
</evidence>
<evidence type="ECO:0000256" key="10">
    <source>
        <dbReference type="ARBA" id="ARBA00023237"/>
    </source>
</evidence>
<dbReference type="EMBL" id="SIXI01000005">
    <property type="protein sequence ID" value="TBO29211.1"/>
    <property type="molecule type" value="Genomic_DNA"/>
</dbReference>
<evidence type="ECO:0000256" key="7">
    <source>
        <dbReference type="ARBA" id="ARBA00023065"/>
    </source>
</evidence>
<evidence type="ECO:0000256" key="2">
    <source>
        <dbReference type="ARBA" id="ARBA00011233"/>
    </source>
</evidence>
<keyword evidence="5" id="KW-0812">Transmembrane</keyword>
<dbReference type="OrthoDB" id="6975458at2"/>
<dbReference type="Gene3D" id="2.40.160.10">
    <property type="entry name" value="Porin"/>
    <property type="match status" value="1"/>
</dbReference>